<reference evidence="1" key="1">
    <citation type="submission" date="2020-11" db="EMBL/GenBank/DDBJ databases">
        <authorList>
            <person name="Tran Van P."/>
        </authorList>
    </citation>
    <scope>NUCLEOTIDE SEQUENCE</scope>
</reference>
<gene>
    <name evidence="1" type="ORF">ONB1V03_LOCUS11053</name>
</gene>
<name>A0A7R9M6J3_9ACAR</name>
<dbReference type="EMBL" id="OC922751">
    <property type="protein sequence ID" value="CAD7654406.1"/>
    <property type="molecule type" value="Genomic_DNA"/>
</dbReference>
<proteinExistence type="predicted"/>
<dbReference type="Proteomes" id="UP000728032">
    <property type="component" value="Unassembled WGS sequence"/>
</dbReference>
<dbReference type="AlphaFoldDB" id="A0A7R9M6J3"/>
<protein>
    <submittedName>
        <fullName evidence="1">Uncharacterized protein</fullName>
    </submittedName>
</protein>
<organism evidence="1">
    <name type="scientific">Oppiella nova</name>
    <dbReference type="NCBI Taxonomy" id="334625"/>
    <lineage>
        <taxon>Eukaryota</taxon>
        <taxon>Metazoa</taxon>
        <taxon>Ecdysozoa</taxon>
        <taxon>Arthropoda</taxon>
        <taxon>Chelicerata</taxon>
        <taxon>Arachnida</taxon>
        <taxon>Acari</taxon>
        <taxon>Acariformes</taxon>
        <taxon>Sarcoptiformes</taxon>
        <taxon>Oribatida</taxon>
        <taxon>Brachypylina</taxon>
        <taxon>Oppioidea</taxon>
        <taxon>Oppiidae</taxon>
        <taxon>Oppiella</taxon>
    </lineage>
</organism>
<evidence type="ECO:0000313" key="1">
    <source>
        <dbReference type="EMBL" id="CAD7654406.1"/>
    </source>
</evidence>
<sequence length="73" mass="8108">MNKLLAKSLPAICVVVQLLSMVLFAFSFFNAEEVVFTTSHANGMDSTANSKAADFVRREDKYKAIDGYCARRV</sequence>
<accession>A0A7R9M6J3</accession>
<dbReference type="EMBL" id="CAJPVJ010007926">
    <property type="protein sequence ID" value="CAG2171593.1"/>
    <property type="molecule type" value="Genomic_DNA"/>
</dbReference>
<evidence type="ECO:0000313" key="2">
    <source>
        <dbReference type="Proteomes" id="UP000728032"/>
    </source>
</evidence>
<keyword evidence="2" id="KW-1185">Reference proteome</keyword>
<feature type="non-terminal residue" evidence="1">
    <location>
        <position position="73"/>
    </location>
</feature>